<comment type="pathway">
    <text evidence="3">Sphingolipid metabolism.</text>
</comment>
<dbReference type="PANTHER" id="PTHR12560">
    <property type="entry name" value="LONGEVITY ASSURANCE FACTOR 1 LAG1"/>
    <property type="match status" value="1"/>
</dbReference>
<dbReference type="InterPro" id="IPR016439">
    <property type="entry name" value="Lag1/Lac1-like"/>
</dbReference>
<evidence type="ECO:0000259" key="9">
    <source>
        <dbReference type="PROSITE" id="PS50922"/>
    </source>
</evidence>
<evidence type="ECO:0000256" key="1">
    <source>
        <dbReference type="ARBA" id="ARBA00004141"/>
    </source>
</evidence>
<keyword evidence="4 7" id="KW-0812">Transmembrane</keyword>
<evidence type="ECO:0000256" key="7">
    <source>
        <dbReference type="PROSITE-ProRule" id="PRU00205"/>
    </source>
</evidence>
<dbReference type="Pfam" id="PF03798">
    <property type="entry name" value="TRAM_LAG1_CLN8"/>
    <property type="match status" value="1"/>
</dbReference>
<evidence type="ECO:0000256" key="2">
    <source>
        <dbReference type="ARBA" id="ARBA00004760"/>
    </source>
</evidence>
<evidence type="ECO:0000313" key="11">
    <source>
        <dbReference type="WBParaSite" id="ACRNAN_scaffold1902.g9335.t1"/>
    </source>
</evidence>
<feature type="transmembrane region" description="Helical" evidence="8">
    <location>
        <begin position="69"/>
        <end position="88"/>
    </location>
</feature>
<reference evidence="11" key="1">
    <citation type="submission" date="2022-11" db="UniProtKB">
        <authorList>
            <consortium name="WormBaseParasite"/>
        </authorList>
    </citation>
    <scope>IDENTIFICATION</scope>
</reference>
<evidence type="ECO:0000256" key="6">
    <source>
        <dbReference type="ARBA" id="ARBA00023136"/>
    </source>
</evidence>
<evidence type="ECO:0000256" key="8">
    <source>
        <dbReference type="SAM" id="Phobius"/>
    </source>
</evidence>
<proteinExistence type="predicted"/>
<keyword evidence="5 8" id="KW-1133">Transmembrane helix</keyword>
<comment type="pathway">
    <text evidence="2">Lipid metabolism; sphingolipid metabolism.</text>
</comment>
<feature type="transmembrane region" description="Helical" evidence="8">
    <location>
        <begin position="21"/>
        <end position="46"/>
    </location>
</feature>
<dbReference type="Proteomes" id="UP000887540">
    <property type="component" value="Unplaced"/>
</dbReference>
<evidence type="ECO:0000313" key="10">
    <source>
        <dbReference type="Proteomes" id="UP000887540"/>
    </source>
</evidence>
<name>A0A914D4M7_9BILA</name>
<protein>
    <submittedName>
        <fullName evidence="11">TLC domain-containing protein</fullName>
    </submittedName>
</protein>
<evidence type="ECO:0000256" key="5">
    <source>
        <dbReference type="ARBA" id="ARBA00022989"/>
    </source>
</evidence>
<keyword evidence="6 7" id="KW-0472">Membrane</keyword>
<dbReference type="AlphaFoldDB" id="A0A914D4M7"/>
<accession>A0A914D4M7</accession>
<dbReference type="GO" id="GO:0016020">
    <property type="term" value="C:membrane"/>
    <property type="evidence" value="ECO:0007669"/>
    <property type="project" value="UniProtKB-SubCell"/>
</dbReference>
<dbReference type="InterPro" id="IPR006634">
    <property type="entry name" value="TLC-dom"/>
</dbReference>
<dbReference type="WBParaSite" id="ACRNAN_scaffold1902.g9335.t1">
    <property type="protein sequence ID" value="ACRNAN_scaffold1902.g9335.t1"/>
    <property type="gene ID" value="ACRNAN_scaffold1902.g9335"/>
</dbReference>
<sequence length="145" mass="16999">MLLELTKVLHYSKKRENGDYYMILAILSNISFVAFAVLWVIFRLYYYPLKLLYMTLYGGVYLGPQDSPFYLYLGVMLLLVQAMNIYWFNFIARMVVRVILTGEEPEDNREFDTSAVSGIPTKKLYELAKDGKLQQNYNAFNKKCQ</sequence>
<keyword evidence="10" id="KW-1185">Reference proteome</keyword>
<dbReference type="GO" id="GO:0050291">
    <property type="term" value="F:sphingosine N-acyltransferase activity"/>
    <property type="evidence" value="ECO:0007669"/>
    <property type="project" value="InterPro"/>
</dbReference>
<evidence type="ECO:0000256" key="4">
    <source>
        <dbReference type="ARBA" id="ARBA00022692"/>
    </source>
</evidence>
<evidence type="ECO:0000256" key="3">
    <source>
        <dbReference type="ARBA" id="ARBA00004991"/>
    </source>
</evidence>
<dbReference type="GO" id="GO:0046513">
    <property type="term" value="P:ceramide biosynthetic process"/>
    <property type="evidence" value="ECO:0007669"/>
    <property type="project" value="InterPro"/>
</dbReference>
<dbReference type="PROSITE" id="PS50922">
    <property type="entry name" value="TLC"/>
    <property type="match status" value="1"/>
</dbReference>
<dbReference type="PANTHER" id="PTHR12560:SF58">
    <property type="entry name" value="CERAMIDE SYNTHASE 1"/>
    <property type="match status" value="1"/>
</dbReference>
<organism evidence="10 11">
    <name type="scientific">Acrobeloides nanus</name>
    <dbReference type="NCBI Taxonomy" id="290746"/>
    <lineage>
        <taxon>Eukaryota</taxon>
        <taxon>Metazoa</taxon>
        <taxon>Ecdysozoa</taxon>
        <taxon>Nematoda</taxon>
        <taxon>Chromadorea</taxon>
        <taxon>Rhabditida</taxon>
        <taxon>Tylenchina</taxon>
        <taxon>Cephalobomorpha</taxon>
        <taxon>Cephaloboidea</taxon>
        <taxon>Cephalobidae</taxon>
        <taxon>Acrobeloides</taxon>
    </lineage>
</organism>
<feature type="domain" description="TLC" evidence="9">
    <location>
        <begin position="1"/>
        <end position="100"/>
    </location>
</feature>
<comment type="subcellular location">
    <subcellularLocation>
        <location evidence="1">Membrane</location>
        <topology evidence="1">Multi-pass membrane protein</topology>
    </subcellularLocation>
</comment>